<dbReference type="OrthoDB" id="5623799at2"/>
<dbReference type="STRING" id="288004.AL038_14900"/>
<name>A0A2N9YEG6_9GAMM</name>
<dbReference type="RefSeq" id="WP_062154136.1">
    <property type="nucleotide sequence ID" value="NZ_CP012373.2"/>
</dbReference>
<evidence type="ECO:0000259" key="1">
    <source>
        <dbReference type="Pfam" id="PF04754"/>
    </source>
</evidence>
<accession>A0A2N9YEG6</accession>
<dbReference type="InterPro" id="IPR006842">
    <property type="entry name" value="Transposase_31"/>
</dbReference>
<reference evidence="3" key="1">
    <citation type="submission" date="2016-12" db="EMBL/GenBank/DDBJ databases">
        <title>Complete Genome Sequence of Beggiatoa leptomitiformis D-401.</title>
        <authorList>
            <person name="Fomenkov A."/>
            <person name="Vincze T."/>
            <person name="Grabovich M."/>
            <person name="Anton B.P."/>
            <person name="Dubinina G."/>
            <person name="Orlova M."/>
            <person name="Belousova E."/>
            <person name="Roberts R.J."/>
        </authorList>
    </citation>
    <scope>NUCLEOTIDE SEQUENCE [LARGE SCALE GENOMIC DNA]</scope>
    <source>
        <strain evidence="3">D-401</strain>
    </source>
</reference>
<dbReference type="Pfam" id="PF04754">
    <property type="entry name" value="Transposase_31"/>
    <property type="match status" value="1"/>
</dbReference>
<evidence type="ECO:0000313" key="2">
    <source>
        <dbReference type="EMBL" id="AUI68891.1"/>
    </source>
</evidence>
<keyword evidence="3" id="KW-1185">Reference proteome</keyword>
<dbReference type="PANTHER" id="PTHR34611:SF2">
    <property type="entry name" value="INACTIVE RECOMBINATION-PROMOTING NUCLEASE-LIKE PROTEIN RPNE-RELATED"/>
    <property type="match status" value="1"/>
</dbReference>
<dbReference type="EMBL" id="CP018889">
    <property type="protein sequence ID" value="AUI68891.1"/>
    <property type="molecule type" value="Genomic_DNA"/>
</dbReference>
<sequence>MNLHDTSYKLLFSYPEMVKDLLTGFVHEKWVENVDFNTLEPYKTDFISEKFHSRNDDLIWRVRYQENWLYIYIILEFQSSIDDFMAIRLWVYIGLLYQHLIKTEKLNRHDKLPPVLPLVLYNGNQRWNAPISLDSLIHPAPEGLAQYRPQLHYLLIDELAYQDAELSPLKNLVAALFRMENSRNHEQADTIIVEVIKALADWLDSPEQAGLKRAFVAWLKQIYLPRHLPNTPMPVINELEEVRIMLEERVQQWYAEGMQIGVQQGVQQGLQQGLQQGEYFGLQRGRQEEKQRDILMILEIRFGELPLSLVEQVKSMAEMDLLETCLKQAVLVGSLTVFCEQWVKTN</sequence>
<evidence type="ECO:0000313" key="3">
    <source>
        <dbReference type="Proteomes" id="UP000234271"/>
    </source>
</evidence>
<gene>
    <name evidence="2" type="ORF">BLE401_09360</name>
</gene>
<dbReference type="AlphaFoldDB" id="A0A2N9YEG6"/>
<proteinExistence type="predicted"/>
<organism evidence="2 3">
    <name type="scientific">Beggiatoa leptomitoformis</name>
    <dbReference type="NCBI Taxonomy" id="288004"/>
    <lineage>
        <taxon>Bacteria</taxon>
        <taxon>Pseudomonadati</taxon>
        <taxon>Pseudomonadota</taxon>
        <taxon>Gammaproteobacteria</taxon>
        <taxon>Thiotrichales</taxon>
        <taxon>Thiotrichaceae</taxon>
        <taxon>Beggiatoa</taxon>
    </lineage>
</organism>
<dbReference type="Proteomes" id="UP000234271">
    <property type="component" value="Chromosome"/>
</dbReference>
<dbReference type="PANTHER" id="PTHR34611">
    <property type="match status" value="1"/>
</dbReference>
<protein>
    <recommendedName>
        <fullName evidence="1">Transposase (putative) YhgA-like domain-containing protein</fullName>
    </recommendedName>
</protein>
<dbReference type="InterPro" id="IPR051699">
    <property type="entry name" value="Rpn/YhgA-like_nuclease"/>
</dbReference>
<dbReference type="KEGG" id="blep:AL038_14900"/>
<feature type="domain" description="Transposase (putative) YhgA-like" evidence="1">
    <location>
        <begin position="4"/>
        <end position="199"/>
    </location>
</feature>